<sequence>MRKDYQLSGRRTYVVVGATGRTGRAVERHLTSQGHDVRAVARSRGVGVDDAVALEGAFEHADGAFVLVPFDLAGGDLHAREEAIGQRLERAVRRSGVRRVVLLSGLNAHLRSGTTLGAALMEERLRACSVPELIVLRAGWFMENYTDGLGFLPQAQSTGVFRTPFTAHRAMPTVAASDVGQRAAELLTQLHPRLGVHELHGHADLTMTQATAILAQAAGLPDVGYEQLSYDAARASMLASGMPPSFAEAVIETARTFNDGQPWALAPRDDETTTSTSLRDWARAALAGATT</sequence>
<comment type="caution">
    <text evidence="2">The sequence shown here is derived from an EMBL/GenBank/DDBJ whole genome shotgun (WGS) entry which is preliminary data.</text>
</comment>
<keyword evidence="3" id="KW-1185">Reference proteome</keyword>
<dbReference type="Proteomes" id="UP000696294">
    <property type="component" value="Unassembled WGS sequence"/>
</dbReference>
<evidence type="ECO:0000313" key="3">
    <source>
        <dbReference type="Proteomes" id="UP000696294"/>
    </source>
</evidence>
<organism evidence="2 3">
    <name type="scientific">Nonomuraea composti</name>
    <dbReference type="NCBI Taxonomy" id="2720023"/>
    <lineage>
        <taxon>Bacteria</taxon>
        <taxon>Bacillati</taxon>
        <taxon>Actinomycetota</taxon>
        <taxon>Actinomycetes</taxon>
        <taxon>Streptosporangiales</taxon>
        <taxon>Streptosporangiaceae</taxon>
        <taxon>Nonomuraea</taxon>
    </lineage>
</organism>
<dbReference type="InterPro" id="IPR036291">
    <property type="entry name" value="NAD(P)-bd_dom_sf"/>
</dbReference>
<dbReference type="InterPro" id="IPR008030">
    <property type="entry name" value="NmrA-like"/>
</dbReference>
<dbReference type="Gene3D" id="3.40.50.720">
    <property type="entry name" value="NAD(P)-binding Rossmann-like Domain"/>
    <property type="match status" value="1"/>
</dbReference>
<dbReference type="PANTHER" id="PTHR43162:SF1">
    <property type="entry name" value="PRESTALK A DIFFERENTIATION PROTEIN A"/>
    <property type="match status" value="1"/>
</dbReference>
<protein>
    <submittedName>
        <fullName evidence="2">NmrA family NAD(P)-binding protein</fullName>
    </submittedName>
</protein>
<evidence type="ECO:0000259" key="1">
    <source>
        <dbReference type="Pfam" id="PF05368"/>
    </source>
</evidence>
<proteinExistence type="predicted"/>
<feature type="domain" description="NmrA-like" evidence="1">
    <location>
        <begin position="13"/>
        <end position="259"/>
    </location>
</feature>
<dbReference type="PANTHER" id="PTHR43162">
    <property type="match status" value="1"/>
</dbReference>
<evidence type="ECO:0000313" key="2">
    <source>
        <dbReference type="EMBL" id="NJP90986.1"/>
    </source>
</evidence>
<dbReference type="EMBL" id="JAATEP010000010">
    <property type="protein sequence ID" value="NJP90986.1"/>
    <property type="molecule type" value="Genomic_DNA"/>
</dbReference>
<dbReference type="RefSeq" id="WP_168010449.1">
    <property type="nucleotide sequence ID" value="NZ_JAATEP010000010.1"/>
</dbReference>
<gene>
    <name evidence="2" type="ORF">HCN51_16230</name>
</gene>
<dbReference type="SUPFAM" id="SSF51735">
    <property type="entry name" value="NAD(P)-binding Rossmann-fold domains"/>
    <property type="match status" value="1"/>
</dbReference>
<accession>A0ABX1B0Z6</accession>
<dbReference type="InterPro" id="IPR051604">
    <property type="entry name" value="Ergot_Alk_Oxidoreductase"/>
</dbReference>
<dbReference type="Gene3D" id="3.90.25.10">
    <property type="entry name" value="UDP-galactose 4-epimerase, domain 1"/>
    <property type="match status" value="1"/>
</dbReference>
<name>A0ABX1B0Z6_9ACTN</name>
<reference evidence="2 3" key="1">
    <citation type="submission" date="2020-03" db="EMBL/GenBank/DDBJ databases">
        <title>WGS of actinomycetes isolated from Thailand.</title>
        <authorList>
            <person name="Thawai C."/>
        </authorList>
    </citation>
    <scope>NUCLEOTIDE SEQUENCE [LARGE SCALE GENOMIC DNA]</scope>
    <source>
        <strain evidence="2 3">FMUSA5-5</strain>
    </source>
</reference>
<dbReference type="Pfam" id="PF05368">
    <property type="entry name" value="NmrA"/>
    <property type="match status" value="1"/>
</dbReference>